<protein>
    <recommendedName>
        <fullName evidence="2">DUF7869 domain-containing protein</fullName>
    </recommendedName>
</protein>
<feature type="region of interest" description="Disordered" evidence="1">
    <location>
        <begin position="1"/>
        <end position="21"/>
    </location>
</feature>
<dbReference type="AlphaFoldDB" id="A0A9P0CXU2"/>
<name>A0A9P0CXU2_9CUCU</name>
<dbReference type="Pfam" id="PF25273">
    <property type="entry name" value="DUF7869"/>
    <property type="match status" value="1"/>
</dbReference>
<feature type="compositionally biased region" description="Polar residues" evidence="1">
    <location>
        <begin position="787"/>
        <end position="799"/>
    </location>
</feature>
<gene>
    <name evidence="3" type="ORF">PSYICH_LOCUS7651</name>
</gene>
<dbReference type="EMBL" id="OV651814">
    <property type="protein sequence ID" value="CAH1106899.1"/>
    <property type="molecule type" value="Genomic_DNA"/>
</dbReference>
<dbReference type="PANTHER" id="PTHR10773:SF19">
    <property type="match status" value="1"/>
</dbReference>
<dbReference type="InterPro" id="IPR057191">
    <property type="entry name" value="DUF7869"/>
</dbReference>
<accession>A0A9P0CXU2</accession>
<evidence type="ECO:0000313" key="4">
    <source>
        <dbReference type="Proteomes" id="UP001153636"/>
    </source>
</evidence>
<dbReference type="Proteomes" id="UP001153636">
    <property type="component" value="Chromosome 2"/>
</dbReference>
<feature type="region of interest" description="Disordered" evidence="1">
    <location>
        <begin position="785"/>
        <end position="816"/>
    </location>
</feature>
<evidence type="ECO:0000313" key="3">
    <source>
        <dbReference type="EMBL" id="CAH1106899.1"/>
    </source>
</evidence>
<feature type="compositionally biased region" description="Basic residues" evidence="1">
    <location>
        <begin position="802"/>
        <end position="816"/>
    </location>
</feature>
<evidence type="ECO:0000259" key="2">
    <source>
        <dbReference type="Pfam" id="PF25273"/>
    </source>
</evidence>
<feature type="domain" description="DUF7869" evidence="2">
    <location>
        <begin position="562"/>
        <end position="667"/>
    </location>
</feature>
<evidence type="ECO:0000256" key="1">
    <source>
        <dbReference type="SAM" id="MobiDB-lite"/>
    </source>
</evidence>
<dbReference type="OrthoDB" id="6774673at2759"/>
<dbReference type="PANTHER" id="PTHR10773">
    <property type="entry name" value="DNA-DIRECTED RNA POLYMERASES I, II, AND III SUBUNIT RPABC2"/>
    <property type="match status" value="1"/>
</dbReference>
<sequence length="816" mass="95286">MCLRKGKHDVSSTKNSKPQESKIRELASSEYANLGPYNITQTNLPNSNTENELFRTSSDDLVPETEILEDCTNKNLKTSDKFDLENMPVVFLNDVGINNAIENNVDFDLPLFADQETDCSLEYEYLQPSTSAGCCINISDQPVSKVDADYVPSSESETNSDDDNSFNNAYMDNSYKNIDADFQGEEIENADGQENNNEAEWGDMTEGRKRKNIADKSEWKRNKNQMLRMKGEDYVGFSRDKNKNFKHNIPRAARKIGEPCVSKMCIKSKKRFCNTFSEQIRKEIFANFWKKMTWDQRKLFVSGHVSLQSTSRKTRESEGSRRENTMVYKLHNGKELVQVCRKSFLNTIGLGRFTIESWIKNSVYNMNESKCEQNKRRKNRNYRVNAFEESKAFMSWFFDELPKQPSHYTRKDSNKLYLEQHFTTLKQLHNFYKETCIKEDKQFLSPQTFKLMFKEKNLSLFSPKKDRCDVCIEYENKNIDENLWKKHIDDKGMARKEQSNDKAKALKKECILLCMDLQAVKVAPSLNATKIYFKTKLSCHNFTVYNSASHHVTCYWFTEIDCGLQASTFVSCVLDYLERHCLGHNLPIIIYSDGCTFQNRNNILSNALLNFAIMHRISITQKYLTKGHTQMECDSVHSCIERKLRNRVIELPSDYVKASMEARIKPEPYEVTQLRHTFFNDYSLSESHRYSTIRPGRDNLVTDIKALYYDTNGEIKVKLDFSLEFQNLPCRPKQMTPILNYPKLYKERLPITQKKWKHLQELKSVISQECHLFYDNLPYIQDRTGKNIENPNGNSIQEIKNSKSRAKQVQPKKRRN</sequence>
<keyword evidence="4" id="KW-1185">Reference proteome</keyword>
<proteinExistence type="predicted"/>
<feature type="region of interest" description="Disordered" evidence="1">
    <location>
        <begin position="150"/>
        <end position="170"/>
    </location>
</feature>
<reference evidence="3" key="1">
    <citation type="submission" date="2022-01" db="EMBL/GenBank/DDBJ databases">
        <authorList>
            <person name="King R."/>
        </authorList>
    </citation>
    <scope>NUCLEOTIDE SEQUENCE</scope>
</reference>
<organism evidence="3 4">
    <name type="scientific">Psylliodes chrysocephalus</name>
    <dbReference type="NCBI Taxonomy" id="3402493"/>
    <lineage>
        <taxon>Eukaryota</taxon>
        <taxon>Metazoa</taxon>
        <taxon>Ecdysozoa</taxon>
        <taxon>Arthropoda</taxon>
        <taxon>Hexapoda</taxon>
        <taxon>Insecta</taxon>
        <taxon>Pterygota</taxon>
        <taxon>Neoptera</taxon>
        <taxon>Endopterygota</taxon>
        <taxon>Coleoptera</taxon>
        <taxon>Polyphaga</taxon>
        <taxon>Cucujiformia</taxon>
        <taxon>Chrysomeloidea</taxon>
        <taxon>Chrysomelidae</taxon>
        <taxon>Galerucinae</taxon>
        <taxon>Alticini</taxon>
        <taxon>Psylliodes</taxon>
    </lineage>
</organism>